<evidence type="ECO:0000313" key="10">
    <source>
        <dbReference type="EMBL" id="CAB1130158.1"/>
    </source>
</evidence>
<dbReference type="Gene3D" id="3.30.750.80">
    <property type="entry name" value="RNA methyltransferase domain (HRMD) like"/>
    <property type="match status" value="1"/>
</dbReference>
<dbReference type="Proteomes" id="UP000503399">
    <property type="component" value="Chromosome"/>
</dbReference>
<dbReference type="SUPFAM" id="SSF53335">
    <property type="entry name" value="S-adenosyl-L-methionine-dependent methyltransferases"/>
    <property type="match status" value="1"/>
</dbReference>
<dbReference type="CDD" id="cd11572">
    <property type="entry name" value="RlmI_M_like"/>
    <property type="match status" value="1"/>
</dbReference>
<dbReference type="GO" id="GO:0032259">
    <property type="term" value="P:methylation"/>
    <property type="evidence" value="ECO:0007669"/>
    <property type="project" value="UniProtKB-KW"/>
</dbReference>
<evidence type="ECO:0000256" key="3">
    <source>
        <dbReference type="ARBA" id="ARBA00022552"/>
    </source>
</evidence>
<dbReference type="Gene3D" id="2.30.130.10">
    <property type="entry name" value="PUA domain"/>
    <property type="match status" value="1"/>
</dbReference>
<protein>
    <submittedName>
        <fullName evidence="10">LSU m5C1962 methyltransferase RlmI</fullName>
    </submittedName>
</protein>
<dbReference type="EMBL" id="LR778114">
    <property type="protein sequence ID" value="CAB1130158.1"/>
    <property type="molecule type" value="Genomic_DNA"/>
</dbReference>
<accession>A0A6F8ZK34</accession>
<reference evidence="10 11" key="1">
    <citation type="submission" date="2020-02" db="EMBL/GenBank/DDBJ databases">
        <authorList>
            <person name="Hogendoorn C."/>
        </authorList>
    </citation>
    <scope>NUCLEOTIDE SEQUENCE [LARGE SCALE GENOMIC DNA]</scope>
    <source>
        <strain evidence="10">R501</strain>
    </source>
</reference>
<dbReference type="PANTHER" id="PTHR42873">
    <property type="entry name" value="RIBOSOMAL RNA LARGE SUBUNIT METHYLTRANSFERASE"/>
    <property type="match status" value="1"/>
</dbReference>
<evidence type="ECO:0000256" key="8">
    <source>
        <dbReference type="ARBA" id="ARBA00038091"/>
    </source>
</evidence>
<dbReference type="InterPro" id="IPR036974">
    <property type="entry name" value="PUA_sf"/>
</dbReference>
<dbReference type="AlphaFoldDB" id="A0A6F8ZK34"/>
<dbReference type="InterPro" id="IPR029063">
    <property type="entry name" value="SAM-dependent_MTases_sf"/>
</dbReference>
<evidence type="ECO:0000256" key="7">
    <source>
        <dbReference type="ARBA" id="ARBA00022884"/>
    </source>
</evidence>
<evidence type="ECO:0000259" key="9">
    <source>
        <dbReference type="SMART" id="SM00359"/>
    </source>
</evidence>
<dbReference type="PROSITE" id="PS50890">
    <property type="entry name" value="PUA"/>
    <property type="match status" value="1"/>
</dbReference>
<evidence type="ECO:0000256" key="4">
    <source>
        <dbReference type="ARBA" id="ARBA00022603"/>
    </source>
</evidence>
<proteinExistence type="inferred from homology"/>
<evidence type="ECO:0000256" key="6">
    <source>
        <dbReference type="ARBA" id="ARBA00022691"/>
    </source>
</evidence>
<keyword evidence="2" id="KW-0963">Cytoplasm</keyword>
<dbReference type="KEGG" id="hfv:R50_2669"/>
<comment type="subcellular location">
    <subcellularLocation>
        <location evidence="1">Cytoplasm</location>
    </subcellularLocation>
</comment>
<dbReference type="PANTHER" id="PTHR42873:SF1">
    <property type="entry name" value="S-ADENOSYLMETHIONINE-DEPENDENT METHYLTRANSFERASE DOMAIN-CONTAINING PROTEIN"/>
    <property type="match status" value="1"/>
</dbReference>
<keyword evidence="3" id="KW-0698">rRNA processing</keyword>
<evidence type="ECO:0000256" key="2">
    <source>
        <dbReference type="ARBA" id="ARBA00022490"/>
    </source>
</evidence>
<dbReference type="SUPFAM" id="SSF88697">
    <property type="entry name" value="PUA domain-like"/>
    <property type="match status" value="1"/>
</dbReference>
<gene>
    <name evidence="10" type="ORF">R50_2669</name>
</gene>
<evidence type="ECO:0000313" key="11">
    <source>
        <dbReference type="Proteomes" id="UP000503399"/>
    </source>
</evidence>
<keyword evidence="4 10" id="KW-0489">Methyltransferase</keyword>
<dbReference type="GO" id="GO:0008168">
    <property type="term" value="F:methyltransferase activity"/>
    <property type="evidence" value="ECO:0007669"/>
    <property type="project" value="UniProtKB-KW"/>
</dbReference>
<keyword evidence="11" id="KW-1185">Reference proteome</keyword>
<dbReference type="InterPro" id="IPR019614">
    <property type="entry name" value="SAM-dep_methyl-trfase"/>
</dbReference>
<dbReference type="InterPro" id="IPR002478">
    <property type="entry name" value="PUA"/>
</dbReference>
<dbReference type="Pfam" id="PF17785">
    <property type="entry name" value="PUA_3"/>
    <property type="match status" value="1"/>
</dbReference>
<dbReference type="GO" id="GO:0003723">
    <property type="term" value="F:RNA binding"/>
    <property type="evidence" value="ECO:0007669"/>
    <property type="project" value="UniProtKB-KW"/>
</dbReference>
<dbReference type="InterPro" id="IPR015947">
    <property type="entry name" value="PUA-like_sf"/>
</dbReference>
<dbReference type="Gene3D" id="3.40.50.150">
    <property type="entry name" value="Vaccinia Virus protein VP39"/>
    <property type="match status" value="1"/>
</dbReference>
<dbReference type="InterPro" id="IPR041532">
    <property type="entry name" value="RlmI-like_PUA"/>
</dbReference>
<dbReference type="GO" id="GO:0006364">
    <property type="term" value="P:rRNA processing"/>
    <property type="evidence" value="ECO:0007669"/>
    <property type="project" value="UniProtKB-KW"/>
</dbReference>
<dbReference type="SMART" id="SM00359">
    <property type="entry name" value="PUA"/>
    <property type="match status" value="1"/>
</dbReference>
<feature type="domain" description="PUA" evidence="9">
    <location>
        <begin position="3"/>
        <end position="88"/>
    </location>
</feature>
<dbReference type="Pfam" id="PF10672">
    <property type="entry name" value="Methyltrans_SAM"/>
    <property type="match status" value="1"/>
</dbReference>
<evidence type="ECO:0000256" key="1">
    <source>
        <dbReference type="ARBA" id="ARBA00004496"/>
    </source>
</evidence>
<keyword evidence="6" id="KW-0949">S-adenosyl-L-methionine</keyword>
<keyword evidence="5 10" id="KW-0808">Transferase</keyword>
<keyword evidence="7" id="KW-0694">RNA-binding</keyword>
<name>A0A6F8ZK34_9FIRM</name>
<dbReference type="GO" id="GO:0005737">
    <property type="term" value="C:cytoplasm"/>
    <property type="evidence" value="ECO:0007669"/>
    <property type="project" value="UniProtKB-SubCell"/>
</dbReference>
<comment type="similarity">
    <text evidence="8">Belongs to the methyltransferase superfamily. RlmI family.</text>
</comment>
<organism evidence="10 11">
    <name type="scientific">Candidatus Hydrogenisulfobacillus filiaventi</name>
    <dbReference type="NCBI Taxonomy" id="2707344"/>
    <lineage>
        <taxon>Bacteria</taxon>
        <taxon>Bacillati</taxon>
        <taxon>Bacillota</taxon>
        <taxon>Clostridia</taxon>
        <taxon>Eubacteriales</taxon>
        <taxon>Clostridiales Family XVII. Incertae Sedis</taxon>
        <taxon>Candidatus Hydrogenisulfobacillus</taxon>
    </lineage>
</organism>
<sequence>MIPRLRLKPGEHRVLAGSPWVYRGELPHAALTAAEPGSVVEVEDVHGRFIGRGFFNPASVIAVRLLTRAREEAVDAGLIRRRLAEAAHWRRIAAAGREAYRVVNAESDGLPGLIVDRYGRWLVVEVLSLGMAAFLPVVLESLVEHFAPAGIYERGESAVRAKEGLPLQSGVRYGEVPEQVLIHEYELEWTVNVRGGQKTGHYLDQYANRLAAAAYAPGRAVFDVFCHSGSFGLLALARGADSLVGVDIDADAVNLAAANARRNRLDPSRWRFEAANAFDWLRHESDQGPHYDLGILDPPAFTKSPDTVERAVRGYKEINLRALKLLRPGGVLVTSSCSYHLSPDAFLGVLASAAHDARRRVRVLEWRGQGPDHPYLPALPETRYLKCAILAVD</sequence>
<evidence type="ECO:0000256" key="5">
    <source>
        <dbReference type="ARBA" id="ARBA00022679"/>
    </source>
</evidence>
<dbReference type="CDD" id="cd02440">
    <property type="entry name" value="AdoMet_MTases"/>
    <property type="match status" value="1"/>
</dbReference>
<dbReference type="CDD" id="cd21153">
    <property type="entry name" value="PUA_RlmI"/>
    <property type="match status" value="1"/>
</dbReference>